<feature type="chain" id="PRO_5041947290" description="Secreted protein" evidence="2">
    <location>
        <begin position="21"/>
        <end position="89"/>
    </location>
</feature>
<keyword evidence="2" id="KW-0732">Signal</keyword>
<dbReference type="EMBL" id="JAWQEG010007644">
    <property type="protein sequence ID" value="KAK3851976.1"/>
    <property type="molecule type" value="Genomic_DNA"/>
</dbReference>
<feature type="region of interest" description="Disordered" evidence="1">
    <location>
        <begin position="32"/>
        <end position="51"/>
    </location>
</feature>
<dbReference type="Proteomes" id="UP001286313">
    <property type="component" value="Unassembled WGS sequence"/>
</dbReference>
<comment type="caution">
    <text evidence="3">The sequence shown here is derived from an EMBL/GenBank/DDBJ whole genome shotgun (WGS) entry which is preliminary data.</text>
</comment>
<sequence length="89" mass="10157">MQPTLPLVMTPSLALILTLTDELLLKFIVPMNRTPTHNNPDTTPPTPITEHIPVPIQELENSIWRLRGQNIHQRIRLGKTSGSREKYQP</sequence>
<evidence type="ECO:0000256" key="1">
    <source>
        <dbReference type="SAM" id="MobiDB-lite"/>
    </source>
</evidence>
<evidence type="ECO:0000256" key="2">
    <source>
        <dbReference type="SAM" id="SignalP"/>
    </source>
</evidence>
<reference evidence="3" key="1">
    <citation type="submission" date="2023-10" db="EMBL/GenBank/DDBJ databases">
        <title>Genome assemblies of two species of porcelain crab, Petrolisthes cinctipes and Petrolisthes manimaculis (Anomura: Porcellanidae).</title>
        <authorList>
            <person name="Angst P."/>
        </authorList>
    </citation>
    <scope>NUCLEOTIDE SEQUENCE</scope>
    <source>
        <strain evidence="3">PB745_01</strain>
        <tissue evidence="3">Gill</tissue>
    </source>
</reference>
<proteinExistence type="predicted"/>
<evidence type="ECO:0008006" key="5">
    <source>
        <dbReference type="Google" id="ProtNLM"/>
    </source>
</evidence>
<dbReference type="AlphaFoldDB" id="A0AAE1BJM2"/>
<keyword evidence="4" id="KW-1185">Reference proteome</keyword>
<accession>A0AAE1BJM2</accession>
<organism evidence="3 4">
    <name type="scientific">Petrolisthes cinctipes</name>
    <name type="common">Flat porcelain crab</name>
    <dbReference type="NCBI Taxonomy" id="88211"/>
    <lineage>
        <taxon>Eukaryota</taxon>
        <taxon>Metazoa</taxon>
        <taxon>Ecdysozoa</taxon>
        <taxon>Arthropoda</taxon>
        <taxon>Crustacea</taxon>
        <taxon>Multicrustacea</taxon>
        <taxon>Malacostraca</taxon>
        <taxon>Eumalacostraca</taxon>
        <taxon>Eucarida</taxon>
        <taxon>Decapoda</taxon>
        <taxon>Pleocyemata</taxon>
        <taxon>Anomura</taxon>
        <taxon>Galatheoidea</taxon>
        <taxon>Porcellanidae</taxon>
        <taxon>Petrolisthes</taxon>
    </lineage>
</organism>
<evidence type="ECO:0000313" key="4">
    <source>
        <dbReference type="Proteomes" id="UP001286313"/>
    </source>
</evidence>
<name>A0AAE1BJM2_PETCI</name>
<protein>
    <recommendedName>
        <fullName evidence="5">Secreted protein</fullName>
    </recommendedName>
</protein>
<evidence type="ECO:0000313" key="3">
    <source>
        <dbReference type="EMBL" id="KAK3851976.1"/>
    </source>
</evidence>
<feature type="signal peptide" evidence="2">
    <location>
        <begin position="1"/>
        <end position="20"/>
    </location>
</feature>
<gene>
    <name evidence="3" type="ORF">Pcinc_041413</name>
</gene>